<evidence type="ECO:0000256" key="1">
    <source>
        <dbReference type="SAM" id="MobiDB-lite"/>
    </source>
</evidence>
<feature type="compositionally biased region" description="Basic residues" evidence="1">
    <location>
        <begin position="39"/>
        <end position="58"/>
    </location>
</feature>
<feature type="region of interest" description="Disordered" evidence="1">
    <location>
        <begin position="37"/>
        <end position="58"/>
    </location>
</feature>
<name>A0A450SJC5_9GAMM</name>
<sequence length="58" mass="6802">MMHEDPIVAEIRKFRAAHAARYDYDLDRICEALRERQAKSGRKVVRRAPRSLPKKTGH</sequence>
<evidence type="ECO:0000313" key="2">
    <source>
        <dbReference type="EMBL" id="VFJ44035.1"/>
    </source>
</evidence>
<dbReference type="EMBL" id="CAADEX010000042">
    <property type="protein sequence ID" value="VFJ53514.1"/>
    <property type="molecule type" value="Genomic_DNA"/>
</dbReference>
<accession>A0A450SJC5</accession>
<organism evidence="3">
    <name type="scientific">Candidatus Kentrum sp. DK</name>
    <dbReference type="NCBI Taxonomy" id="2126562"/>
    <lineage>
        <taxon>Bacteria</taxon>
        <taxon>Pseudomonadati</taxon>
        <taxon>Pseudomonadota</taxon>
        <taxon>Gammaproteobacteria</taxon>
        <taxon>Candidatus Kentrum</taxon>
    </lineage>
</organism>
<protein>
    <submittedName>
        <fullName evidence="3">Uncharacterized protein</fullName>
    </submittedName>
</protein>
<evidence type="ECO:0000313" key="3">
    <source>
        <dbReference type="EMBL" id="VFJ53514.1"/>
    </source>
</evidence>
<proteinExistence type="predicted"/>
<reference evidence="3" key="1">
    <citation type="submission" date="2019-02" db="EMBL/GenBank/DDBJ databases">
        <authorList>
            <person name="Gruber-Vodicka R. H."/>
            <person name="Seah K. B. B."/>
        </authorList>
    </citation>
    <scope>NUCLEOTIDE SEQUENCE</scope>
    <source>
        <strain evidence="2">BECK_DK161</strain>
        <strain evidence="3">BECK_DK47</strain>
    </source>
</reference>
<dbReference type="AlphaFoldDB" id="A0A450SJC5"/>
<dbReference type="EMBL" id="CAADEY010000007">
    <property type="protein sequence ID" value="VFJ44035.1"/>
    <property type="molecule type" value="Genomic_DNA"/>
</dbReference>
<gene>
    <name evidence="3" type="ORF">BECKDK2373B_GA0170837_104238</name>
    <name evidence="2" type="ORF">BECKDK2373C_GA0170839_100740</name>
</gene>